<evidence type="ECO:0000313" key="3">
    <source>
        <dbReference type="EMBL" id="TFI60108.1"/>
    </source>
</evidence>
<protein>
    <submittedName>
        <fullName evidence="3">DUF1080 domain-containing protein</fullName>
    </submittedName>
</protein>
<keyword evidence="1" id="KW-0732">Signal</keyword>
<gene>
    <name evidence="3" type="ORF">E2493_02360</name>
</gene>
<comment type="caution">
    <text evidence="3">The sequence shown here is derived from an EMBL/GenBank/DDBJ whole genome shotgun (WGS) entry which is preliminary data.</text>
</comment>
<name>A0A4Y8ZVQ1_9SPHN</name>
<accession>A0A4Y8ZVQ1</accession>
<dbReference type="GO" id="GO:0016787">
    <property type="term" value="F:hydrolase activity"/>
    <property type="evidence" value="ECO:0007669"/>
    <property type="project" value="InterPro"/>
</dbReference>
<dbReference type="AlphaFoldDB" id="A0A4Y8ZVQ1"/>
<reference evidence="3 4" key="1">
    <citation type="submission" date="2019-03" db="EMBL/GenBank/DDBJ databases">
        <title>Genome sequence of Sphingomonas sp. 17J27-24.</title>
        <authorList>
            <person name="Kim M."/>
            <person name="Maeng S."/>
            <person name="Sathiyaraj S."/>
        </authorList>
    </citation>
    <scope>NUCLEOTIDE SEQUENCE [LARGE SCALE GENOMIC DNA]</scope>
    <source>
        <strain evidence="3 4">17J27-24</strain>
    </source>
</reference>
<evidence type="ECO:0000259" key="2">
    <source>
        <dbReference type="Pfam" id="PF06439"/>
    </source>
</evidence>
<evidence type="ECO:0000313" key="4">
    <source>
        <dbReference type="Proteomes" id="UP000298213"/>
    </source>
</evidence>
<feature type="domain" description="3-keto-alpha-glucoside-1,2-lyase/3-keto-2-hydroxy-glucal hydratase" evidence="2">
    <location>
        <begin position="53"/>
        <end position="299"/>
    </location>
</feature>
<evidence type="ECO:0000256" key="1">
    <source>
        <dbReference type="SAM" id="SignalP"/>
    </source>
</evidence>
<dbReference type="Gene3D" id="2.60.120.560">
    <property type="entry name" value="Exo-inulinase, domain 1"/>
    <property type="match status" value="1"/>
</dbReference>
<dbReference type="RefSeq" id="WP_135083320.1">
    <property type="nucleotide sequence ID" value="NZ_SPDV01000002.1"/>
</dbReference>
<organism evidence="3 4">
    <name type="scientific">Sphingomonas parva</name>
    <dbReference type="NCBI Taxonomy" id="2555898"/>
    <lineage>
        <taxon>Bacteria</taxon>
        <taxon>Pseudomonadati</taxon>
        <taxon>Pseudomonadota</taxon>
        <taxon>Alphaproteobacteria</taxon>
        <taxon>Sphingomonadales</taxon>
        <taxon>Sphingomonadaceae</taxon>
        <taxon>Sphingomonas</taxon>
    </lineage>
</organism>
<dbReference type="EMBL" id="SPDV01000002">
    <property type="protein sequence ID" value="TFI60108.1"/>
    <property type="molecule type" value="Genomic_DNA"/>
</dbReference>
<proteinExistence type="predicted"/>
<dbReference type="InterPro" id="IPR010496">
    <property type="entry name" value="AL/BT2_dom"/>
</dbReference>
<keyword evidence="4" id="KW-1185">Reference proteome</keyword>
<feature type="chain" id="PRO_5021197135" evidence="1">
    <location>
        <begin position="20"/>
        <end position="315"/>
    </location>
</feature>
<dbReference type="Proteomes" id="UP000298213">
    <property type="component" value="Unassembled WGS sequence"/>
</dbReference>
<feature type="signal peptide" evidence="1">
    <location>
        <begin position="1"/>
        <end position="19"/>
    </location>
</feature>
<dbReference type="Pfam" id="PF06439">
    <property type="entry name" value="3keto-disac_hyd"/>
    <property type="match status" value="1"/>
</dbReference>
<dbReference type="OrthoDB" id="259356at2"/>
<sequence length="315" mass="34249">MIVTRAFLALMLLPAAALAQGSTEQARAIAGEPAATAQRLTLAELPQPAGKKVLLFDGKSLSGWQAWLGYADPSITYNAGAGAVPIGTGRDTSGDFAVRQVDGRPAIWVRGETWGSLVHQADLRDYHLRLQFKWGERTWAPRKTAPQNNGLLYHSHGAAGEVFGTWRPSVEFEIMKGSTGMIVMVGSKVRARTEVAFDPSLIAPHLRYRAGGRAIDMVNGTPTWNVEAARDAERPTGEWNTLDLYVLGDRAIHVVNGVPVAEVRDMATIAPDGTRTPLTHGRIQLQSEGAETWFRDISIEPIRTLPRIVVSGAQR</sequence>